<keyword evidence="2" id="KW-1185">Reference proteome</keyword>
<dbReference type="InterPro" id="IPR025365">
    <property type="entry name" value="DUF4269"/>
</dbReference>
<name>A0A927GFH7_9BACT</name>
<dbReference type="Proteomes" id="UP000653797">
    <property type="component" value="Unassembled WGS sequence"/>
</dbReference>
<gene>
    <name evidence="1" type="ORF">IC230_23055</name>
</gene>
<evidence type="ECO:0000313" key="1">
    <source>
        <dbReference type="EMBL" id="MBD2755801.1"/>
    </source>
</evidence>
<dbReference type="Pfam" id="PF14091">
    <property type="entry name" value="DUF4269"/>
    <property type="match status" value="1"/>
</dbReference>
<sequence>MRTNFETIAYLSDGNPRQQKAYRLLTENHILEKLEPFAPLLVGTIPINIDIDTSDLDIICYWTDRQQFYTAVAENFKQEKGFSIRESSTPDYDVVVATFRIDDFELEIFGQNIPTRQQMGYRHMLIEHKLLTERGEAFRQEIIALKRQGYKTEPAFGKLLGLGTDPYAELLAFETT</sequence>
<comment type="caution">
    <text evidence="1">The sequence shown here is derived from an EMBL/GenBank/DDBJ whole genome shotgun (WGS) entry which is preliminary data.</text>
</comment>
<accession>A0A927GFH7</accession>
<dbReference type="AlphaFoldDB" id="A0A927GFH7"/>
<proteinExistence type="predicted"/>
<reference evidence="1" key="1">
    <citation type="submission" date="2020-09" db="EMBL/GenBank/DDBJ databases">
        <authorList>
            <person name="Kim M.K."/>
        </authorList>
    </citation>
    <scope>NUCLEOTIDE SEQUENCE</scope>
    <source>
        <strain evidence="1">BT704</strain>
    </source>
</reference>
<evidence type="ECO:0000313" key="2">
    <source>
        <dbReference type="Proteomes" id="UP000653797"/>
    </source>
</evidence>
<protein>
    <submittedName>
        <fullName evidence="1">DUF4269 domain-containing protein</fullName>
    </submittedName>
</protein>
<dbReference type="EMBL" id="JACXAA010000009">
    <property type="protein sequence ID" value="MBD2755801.1"/>
    <property type="molecule type" value="Genomic_DNA"/>
</dbReference>
<dbReference type="RefSeq" id="WP_191041416.1">
    <property type="nucleotide sequence ID" value="NZ_JACXAA010000009.1"/>
</dbReference>
<organism evidence="1 2">
    <name type="scientific">Spirosoma validum</name>
    <dbReference type="NCBI Taxonomy" id="2771355"/>
    <lineage>
        <taxon>Bacteria</taxon>
        <taxon>Pseudomonadati</taxon>
        <taxon>Bacteroidota</taxon>
        <taxon>Cytophagia</taxon>
        <taxon>Cytophagales</taxon>
        <taxon>Cytophagaceae</taxon>
        <taxon>Spirosoma</taxon>
    </lineage>
</organism>